<dbReference type="EMBL" id="PUJY01000011">
    <property type="protein sequence ID" value="TDB59474.1"/>
    <property type="molecule type" value="Genomic_DNA"/>
</dbReference>
<sequence>MDIEVNSPINITLDMMEVDEHLPSIKFDIMIRVKKFSYSLEANSQVWVECQVFDMFIDSIRKDNIATLSDMNGLFELKLDPVQGCLKWSCSKEDLDSYITLAKGEEKLTDELKWLLYKAFNDYPRWW</sequence>
<gene>
    <name evidence="1" type="ORF">C5467_08785</name>
</gene>
<comment type="caution">
    <text evidence="1">The sequence shown here is derived from an EMBL/GenBank/DDBJ whole genome shotgun (WGS) entry which is preliminary data.</text>
</comment>
<dbReference type="Proteomes" id="UP000295598">
    <property type="component" value="Unassembled WGS sequence"/>
</dbReference>
<organism evidence="1 2">
    <name type="scientific">Photorhabdus khanii subsp. guanajuatensis</name>
    <dbReference type="NCBI Taxonomy" id="2100166"/>
    <lineage>
        <taxon>Bacteria</taxon>
        <taxon>Pseudomonadati</taxon>
        <taxon>Pseudomonadota</taxon>
        <taxon>Gammaproteobacteria</taxon>
        <taxon>Enterobacterales</taxon>
        <taxon>Morganellaceae</taxon>
        <taxon>Photorhabdus</taxon>
    </lineage>
</organism>
<evidence type="ECO:0000313" key="1">
    <source>
        <dbReference type="EMBL" id="TDB59474.1"/>
    </source>
</evidence>
<evidence type="ECO:0000313" key="2">
    <source>
        <dbReference type="Proteomes" id="UP000295598"/>
    </source>
</evidence>
<proteinExistence type="predicted"/>
<protein>
    <submittedName>
        <fullName evidence="1">Uncharacterized protein</fullName>
    </submittedName>
</protein>
<reference evidence="1 2" key="1">
    <citation type="journal article" date="2019" name="Int. J. Syst. Evol. Microbiol.">
        <title>Photorhabdus khanii subsp. guanajuatensis subsp. nov., isolated from Heterorhabditis atacamensis, and Photorhabdus luminescens subsp. mexicana subsp. nov., isolated from Heterorhabditis mexicana entomopathogenic nematodes.</title>
        <authorList>
            <person name="Machado R.A.R."/>
            <person name="Bruno P."/>
            <person name="Arce C.C.M."/>
            <person name="Liechti N."/>
            <person name="Kohler A."/>
            <person name="Bernal J."/>
            <person name="Bruggmann R."/>
            <person name="Turlings T.C.J."/>
        </authorList>
    </citation>
    <scope>NUCLEOTIDE SEQUENCE [LARGE SCALE GENOMIC DNA]</scope>
    <source>
        <strain evidence="1 2">MEX20-17</strain>
    </source>
</reference>
<name>A0A4R4JXG6_9GAMM</name>
<dbReference type="RefSeq" id="WP_132354069.1">
    <property type="nucleotide sequence ID" value="NZ_CAWOJO010000011.1"/>
</dbReference>
<accession>A0A4R4JXG6</accession>
<dbReference type="AlphaFoldDB" id="A0A4R4JXG6"/>